<protein>
    <recommendedName>
        <fullName evidence="5">biotin--[biotin carboxyl-carrier protein] ligase</fullName>
        <ecNumber evidence="5">6.3.4.15</ecNumber>
    </recommendedName>
</protein>
<dbReference type="GO" id="GO:0005737">
    <property type="term" value="C:cytoplasm"/>
    <property type="evidence" value="ECO:0007669"/>
    <property type="project" value="TreeGrafter"/>
</dbReference>
<keyword evidence="4" id="KW-0092">Biotin</keyword>
<dbReference type="Proteomes" id="UP000276010">
    <property type="component" value="Unassembled WGS sequence"/>
</dbReference>
<evidence type="ECO:0000256" key="5">
    <source>
        <dbReference type="ARBA" id="ARBA00024227"/>
    </source>
</evidence>
<dbReference type="PROSITE" id="PS51733">
    <property type="entry name" value="BPL_LPL_CATALYTIC"/>
    <property type="match status" value="1"/>
</dbReference>
<dbReference type="InterPro" id="IPR008988">
    <property type="entry name" value="Transcriptional_repressor_C"/>
</dbReference>
<dbReference type="GO" id="GO:0004077">
    <property type="term" value="F:biotin--[biotin carboxyl-carrier protein] ligase activity"/>
    <property type="evidence" value="ECO:0007669"/>
    <property type="project" value="UniProtKB-EC"/>
</dbReference>
<evidence type="ECO:0000256" key="6">
    <source>
        <dbReference type="ARBA" id="ARBA00047846"/>
    </source>
</evidence>
<dbReference type="Pfam" id="PF02237">
    <property type="entry name" value="BPL_C"/>
    <property type="match status" value="1"/>
</dbReference>
<dbReference type="InterPro" id="IPR003142">
    <property type="entry name" value="BPL_C"/>
</dbReference>
<evidence type="ECO:0000256" key="2">
    <source>
        <dbReference type="ARBA" id="ARBA00022741"/>
    </source>
</evidence>
<comment type="caution">
    <text evidence="8">The sequence shown here is derived from an EMBL/GenBank/DDBJ whole genome shotgun (WGS) entry which is preliminary data.</text>
</comment>
<dbReference type="SUPFAM" id="SSF50037">
    <property type="entry name" value="C-terminal domain of transcriptional repressors"/>
    <property type="match status" value="1"/>
</dbReference>
<evidence type="ECO:0000259" key="7">
    <source>
        <dbReference type="PROSITE" id="PS51733"/>
    </source>
</evidence>
<organism evidence="8 9">
    <name type="scientific">Bibersteinia trehalosi</name>
    <name type="common">Pasteurella trehalosi</name>
    <dbReference type="NCBI Taxonomy" id="47735"/>
    <lineage>
        <taxon>Bacteria</taxon>
        <taxon>Pseudomonadati</taxon>
        <taxon>Pseudomonadota</taxon>
        <taxon>Gammaproteobacteria</taxon>
        <taxon>Pasteurellales</taxon>
        <taxon>Pasteurellaceae</taxon>
        <taxon>Bibersteinia</taxon>
    </lineage>
</organism>
<dbReference type="PANTHER" id="PTHR12835:SF5">
    <property type="entry name" value="BIOTIN--PROTEIN LIGASE"/>
    <property type="match status" value="1"/>
</dbReference>
<sequence length="266" mass="29756">MTLLNQAYLQKTLPYGEVVVFDEINSTNEYLLNHCNELRCGSVCLAETQTAGRGRRGRQWYSPVGQNLYFSMLWKYSLPQNEQLPSLSLVVALVIAETFNELGVADIQIKWPNDIYYQGKKAGGILIESKVDRSGIAIVIGIGLNLAMNAIDPAIVNQPWADLAKYHFDRNELAAMLAKRLQQMLNEFPQVPLGNYLTRWRQFDCFYQQPVKLVTAVAEIHGIAQGINSNGELLLESEGKVRAFAIGEISLRSVDILPCLKAGDSY</sequence>
<dbReference type="AlphaFoldDB" id="A0A3R8MGG2"/>
<evidence type="ECO:0000313" key="8">
    <source>
        <dbReference type="EMBL" id="RRN05794.1"/>
    </source>
</evidence>
<dbReference type="InterPro" id="IPR004143">
    <property type="entry name" value="BPL_LPL_catalytic"/>
</dbReference>
<keyword evidence="2" id="KW-0547">Nucleotide-binding</keyword>
<dbReference type="SUPFAM" id="SSF55681">
    <property type="entry name" value="Class II aaRS and biotin synthetases"/>
    <property type="match status" value="1"/>
</dbReference>
<dbReference type="InterPro" id="IPR004408">
    <property type="entry name" value="Biotin_CoA_COase_ligase"/>
</dbReference>
<dbReference type="Gene3D" id="2.30.30.100">
    <property type="match status" value="1"/>
</dbReference>
<reference evidence="8 9" key="1">
    <citation type="submission" date="2018-11" db="EMBL/GenBank/DDBJ databases">
        <title>Whole genome sequence of Bibersteinia trehalosi strain OADDL-BT1 an multidrug resistant pathogen isolate.</title>
        <authorList>
            <person name="Couger M."/>
            <person name="Ramachandran A."/>
        </authorList>
    </citation>
    <scope>NUCLEOTIDE SEQUENCE [LARGE SCALE GENOMIC DNA]</scope>
    <source>
        <strain evidence="8 9">OADDL-BT1</strain>
    </source>
</reference>
<accession>A0A3R8MGG2</accession>
<evidence type="ECO:0000256" key="1">
    <source>
        <dbReference type="ARBA" id="ARBA00022598"/>
    </source>
</evidence>
<dbReference type="Pfam" id="PF03099">
    <property type="entry name" value="BPL_LplA_LipB"/>
    <property type="match status" value="1"/>
</dbReference>
<dbReference type="PANTHER" id="PTHR12835">
    <property type="entry name" value="BIOTIN PROTEIN LIGASE"/>
    <property type="match status" value="1"/>
</dbReference>
<keyword evidence="3" id="KW-0067">ATP-binding</keyword>
<evidence type="ECO:0000256" key="4">
    <source>
        <dbReference type="ARBA" id="ARBA00023267"/>
    </source>
</evidence>
<dbReference type="STRING" id="1263831.F543_21270"/>
<dbReference type="CDD" id="cd16442">
    <property type="entry name" value="BPL"/>
    <property type="match status" value="1"/>
</dbReference>
<dbReference type="Gene3D" id="3.30.930.10">
    <property type="entry name" value="Bira Bifunctional Protein, Domain 2"/>
    <property type="match status" value="1"/>
</dbReference>
<dbReference type="GO" id="GO:0005524">
    <property type="term" value="F:ATP binding"/>
    <property type="evidence" value="ECO:0007669"/>
    <property type="project" value="UniProtKB-KW"/>
</dbReference>
<evidence type="ECO:0000313" key="9">
    <source>
        <dbReference type="Proteomes" id="UP000276010"/>
    </source>
</evidence>
<dbReference type="EMBL" id="RRUC01000005">
    <property type="protein sequence ID" value="RRN05794.1"/>
    <property type="molecule type" value="Genomic_DNA"/>
</dbReference>
<dbReference type="NCBIfam" id="TIGR00121">
    <property type="entry name" value="birA_ligase"/>
    <property type="match status" value="1"/>
</dbReference>
<gene>
    <name evidence="8" type="ORF">EIM44_01190</name>
</gene>
<name>A0A3R8MGG2_BIBTR</name>
<proteinExistence type="predicted"/>
<evidence type="ECO:0000256" key="3">
    <source>
        <dbReference type="ARBA" id="ARBA00022840"/>
    </source>
</evidence>
<comment type="catalytic activity">
    <reaction evidence="6">
        <text>biotin + L-lysyl-[protein] + ATP = N(6)-biotinyl-L-lysyl-[protein] + AMP + diphosphate + H(+)</text>
        <dbReference type="Rhea" id="RHEA:11756"/>
        <dbReference type="Rhea" id="RHEA-COMP:9752"/>
        <dbReference type="Rhea" id="RHEA-COMP:10505"/>
        <dbReference type="ChEBI" id="CHEBI:15378"/>
        <dbReference type="ChEBI" id="CHEBI:29969"/>
        <dbReference type="ChEBI" id="CHEBI:30616"/>
        <dbReference type="ChEBI" id="CHEBI:33019"/>
        <dbReference type="ChEBI" id="CHEBI:57586"/>
        <dbReference type="ChEBI" id="CHEBI:83144"/>
        <dbReference type="ChEBI" id="CHEBI:456215"/>
        <dbReference type="EC" id="6.3.4.15"/>
    </reaction>
</comment>
<dbReference type="RefSeq" id="WP_125134357.1">
    <property type="nucleotide sequence ID" value="NZ_RRUC01000005.1"/>
</dbReference>
<keyword evidence="1 8" id="KW-0436">Ligase</keyword>
<dbReference type="InterPro" id="IPR045864">
    <property type="entry name" value="aa-tRNA-synth_II/BPL/LPL"/>
</dbReference>
<dbReference type="EC" id="6.3.4.15" evidence="5"/>
<feature type="domain" description="BPL/LPL catalytic" evidence="7">
    <location>
        <begin position="3"/>
        <end position="189"/>
    </location>
</feature>